<evidence type="ECO:0000313" key="2">
    <source>
        <dbReference type="EMBL" id="KAG5639500.1"/>
    </source>
</evidence>
<keyword evidence="3" id="KW-1185">Reference proteome</keyword>
<dbReference type="Proteomes" id="UP000717328">
    <property type="component" value="Unassembled WGS sequence"/>
</dbReference>
<dbReference type="AlphaFoldDB" id="A0A9P7FYA4"/>
<reference evidence="2" key="1">
    <citation type="submission" date="2021-02" db="EMBL/GenBank/DDBJ databases">
        <authorList>
            <person name="Nieuwenhuis M."/>
            <person name="Van De Peppel L.J.J."/>
        </authorList>
    </citation>
    <scope>NUCLEOTIDE SEQUENCE</scope>
    <source>
        <strain evidence="2">D49</strain>
    </source>
</reference>
<feature type="region of interest" description="Disordered" evidence="1">
    <location>
        <begin position="141"/>
        <end position="202"/>
    </location>
</feature>
<gene>
    <name evidence="2" type="ORF">H0H81_000645</name>
</gene>
<protein>
    <submittedName>
        <fullName evidence="2">Uncharacterized protein</fullName>
    </submittedName>
</protein>
<evidence type="ECO:0000256" key="1">
    <source>
        <dbReference type="SAM" id="MobiDB-lite"/>
    </source>
</evidence>
<dbReference type="EMBL" id="JABCKI010005719">
    <property type="protein sequence ID" value="KAG5639500.1"/>
    <property type="molecule type" value="Genomic_DNA"/>
</dbReference>
<feature type="region of interest" description="Disordered" evidence="1">
    <location>
        <begin position="1"/>
        <end position="109"/>
    </location>
</feature>
<name>A0A9P7FYA4_9AGAR</name>
<sequence>MPAVFSAPRPRLARPELPKVSPHQQPGTALFAELPQKPKAPMHPAASTSRLMSPIELAPPLSSHPHASCPSSPRFQIPRSPTPRRRSKPYASSSSSSHTRRRSSRVPEHPFDRLPWISALDAPPTRLDLCDIADLSQLPIPPATPSCTISPSPRRLRSHSRSNQLFPPPSLHRPHTPLRDTQPPVPPPPASSDISRPHTPRPRFAHSRVLFHHLMPVLCDSRADDPDRCTFTPPLSMLHH</sequence>
<feature type="compositionally biased region" description="Low complexity" evidence="1">
    <location>
        <begin position="58"/>
        <end position="73"/>
    </location>
</feature>
<accession>A0A9P7FYA4</accession>
<dbReference type="OrthoDB" id="3204463at2759"/>
<comment type="caution">
    <text evidence="2">The sequence shown here is derived from an EMBL/GenBank/DDBJ whole genome shotgun (WGS) entry which is preliminary data.</text>
</comment>
<organism evidence="2 3">
    <name type="scientific">Sphagnurus paluster</name>
    <dbReference type="NCBI Taxonomy" id="117069"/>
    <lineage>
        <taxon>Eukaryota</taxon>
        <taxon>Fungi</taxon>
        <taxon>Dikarya</taxon>
        <taxon>Basidiomycota</taxon>
        <taxon>Agaricomycotina</taxon>
        <taxon>Agaricomycetes</taxon>
        <taxon>Agaricomycetidae</taxon>
        <taxon>Agaricales</taxon>
        <taxon>Tricholomatineae</taxon>
        <taxon>Lyophyllaceae</taxon>
        <taxon>Sphagnurus</taxon>
    </lineage>
</organism>
<proteinExistence type="predicted"/>
<evidence type="ECO:0000313" key="3">
    <source>
        <dbReference type="Proteomes" id="UP000717328"/>
    </source>
</evidence>
<reference evidence="2" key="2">
    <citation type="submission" date="2021-10" db="EMBL/GenBank/DDBJ databases">
        <title>Phylogenomics reveals ancestral predisposition of the termite-cultivated fungus Termitomyces towards a domesticated lifestyle.</title>
        <authorList>
            <person name="Auxier B."/>
            <person name="Grum-Grzhimaylo A."/>
            <person name="Cardenas M.E."/>
            <person name="Lodge J.D."/>
            <person name="Laessoe T."/>
            <person name="Pedersen O."/>
            <person name="Smith M.E."/>
            <person name="Kuyper T.W."/>
            <person name="Franco-Molano E.A."/>
            <person name="Baroni T.J."/>
            <person name="Aanen D.K."/>
        </authorList>
    </citation>
    <scope>NUCLEOTIDE SEQUENCE</scope>
    <source>
        <strain evidence="2">D49</strain>
    </source>
</reference>